<proteinExistence type="predicted"/>
<dbReference type="EMBL" id="LVEN01000002">
    <property type="protein sequence ID" value="OCB77690.1"/>
    <property type="molecule type" value="Genomic_DNA"/>
</dbReference>
<dbReference type="Proteomes" id="UP000093343">
    <property type="component" value="Unassembled WGS sequence"/>
</dbReference>
<keyword evidence="2" id="KW-1185">Reference proteome</keyword>
<name>A0ABX2XNW5_9FLAO</name>
<accession>A0ABX2XNW5</accession>
<organism evidence="1 2">
    <name type="scientific">Flavobacterium piscis</name>
    <dbReference type="NCBI Taxonomy" id="1114874"/>
    <lineage>
        <taxon>Bacteria</taxon>
        <taxon>Pseudomonadati</taxon>
        <taxon>Bacteroidota</taxon>
        <taxon>Flavobacteriia</taxon>
        <taxon>Flavobacteriales</taxon>
        <taxon>Flavobacteriaceae</taxon>
        <taxon>Flavobacterium</taxon>
    </lineage>
</organism>
<comment type="caution">
    <text evidence="1">The sequence shown here is derived from an EMBL/GenBank/DDBJ whole genome shotgun (WGS) entry which is preliminary data.</text>
</comment>
<sequence>MLTIGICSECKSEFYKQSSAMEYLCPECASALYGYTNCQHEFANVRCKKCYWNGNSSDYIDQLKSQQ</sequence>
<evidence type="ECO:0000313" key="1">
    <source>
        <dbReference type="EMBL" id="OCB77690.1"/>
    </source>
</evidence>
<protein>
    <submittedName>
        <fullName evidence="1">Uncharacterized protein</fullName>
    </submittedName>
</protein>
<evidence type="ECO:0000313" key="2">
    <source>
        <dbReference type="Proteomes" id="UP000093343"/>
    </source>
</evidence>
<gene>
    <name evidence="1" type="ORF">FLP_01855</name>
</gene>
<reference evidence="2" key="1">
    <citation type="submission" date="2016-03" db="EMBL/GenBank/DDBJ databases">
        <title>Draft genome sequence of Paenibacillus glacialis DSM 22343.</title>
        <authorList>
            <person name="Shin S.-K."/>
            <person name="Yi H."/>
        </authorList>
    </citation>
    <scope>NUCLEOTIDE SEQUENCE [LARGE SCALE GENOMIC DNA]</scope>
    <source>
        <strain evidence="2">CCUG 60099</strain>
    </source>
</reference>